<dbReference type="EMBL" id="CAUWAG010000010">
    <property type="protein sequence ID" value="CAJ2506741.1"/>
    <property type="molecule type" value="Genomic_DNA"/>
</dbReference>
<protein>
    <submittedName>
        <fullName evidence="2">Uu.00g079270.m01.CDS01</fullName>
    </submittedName>
</protein>
<reference evidence="2" key="1">
    <citation type="submission" date="2023-10" db="EMBL/GenBank/DDBJ databases">
        <authorList>
            <person name="Hackl T."/>
        </authorList>
    </citation>
    <scope>NUCLEOTIDE SEQUENCE</scope>
</reference>
<accession>A0AAI8VKR8</accession>
<gene>
    <name evidence="2" type="ORF">KHLLAP_LOCUS7209</name>
</gene>
<feature type="region of interest" description="Disordered" evidence="1">
    <location>
        <begin position="145"/>
        <end position="169"/>
    </location>
</feature>
<dbReference type="PANTHER" id="PTHR39598">
    <property type="entry name" value="AUSTINOL SYNTHESIS PROTEIN F-RELATED"/>
    <property type="match status" value="1"/>
</dbReference>
<evidence type="ECO:0000313" key="3">
    <source>
        <dbReference type="Proteomes" id="UP001295740"/>
    </source>
</evidence>
<proteinExistence type="predicted"/>
<organism evidence="2 3">
    <name type="scientific">Anthostomella pinea</name>
    <dbReference type="NCBI Taxonomy" id="933095"/>
    <lineage>
        <taxon>Eukaryota</taxon>
        <taxon>Fungi</taxon>
        <taxon>Dikarya</taxon>
        <taxon>Ascomycota</taxon>
        <taxon>Pezizomycotina</taxon>
        <taxon>Sordariomycetes</taxon>
        <taxon>Xylariomycetidae</taxon>
        <taxon>Xylariales</taxon>
        <taxon>Xylariaceae</taxon>
        <taxon>Anthostomella</taxon>
    </lineage>
</organism>
<dbReference type="SUPFAM" id="SSF54427">
    <property type="entry name" value="NTF2-like"/>
    <property type="match status" value="1"/>
</dbReference>
<dbReference type="Gene3D" id="3.10.450.50">
    <property type="match status" value="1"/>
</dbReference>
<comment type="caution">
    <text evidence="2">The sequence shown here is derived from an EMBL/GenBank/DDBJ whole genome shotgun (WGS) entry which is preliminary data.</text>
</comment>
<dbReference type="Proteomes" id="UP001295740">
    <property type="component" value="Unassembled WGS sequence"/>
</dbReference>
<name>A0AAI8VKR8_9PEZI</name>
<keyword evidence="3" id="KW-1185">Reference proteome</keyword>
<dbReference type="InterPro" id="IPR032710">
    <property type="entry name" value="NTF2-like_dom_sf"/>
</dbReference>
<sequence length="169" mass="18287">MDTNQQQQPAQASKSQRMATVNTLLDGYGSLSVPRLLEPLAQNFEHHVLPESLAMPPRNKESFAHHAAGIFGVFDEFRMVPQSMVDDGASGVVVVHAHMQGVLKGGKGVWTNECIMMITLSDDGTQVVGVKEFVDSAKAMEMARKHKPKDFEAPTTNLGSEGPELGVVS</sequence>
<evidence type="ECO:0000313" key="2">
    <source>
        <dbReference type="EMBL" id="CAJ2506741.1"/>
    </source>
</evidence>
<dbReference type="AlphaFoldDB" id="A0AAI8VKR8"/>
<dbReference type="PANTHER" id="PTHR39598:SF1">
    <property type="entry name" value="AUSTINOID BIOSYNTHESIS CLUSTERS PROTEIN F-RELATED"/>
    <property type="match status" value="1"/>
</dbReference>
<dbReference type="InterPro" id="IPR050977">
    <property type="entry name" value="Fungal_Meroterpenoid_Isomerase"/>
</dbReference>
<evidence type="ECO:0000256" key="1">
    <source>
        <dbReference type="SAM" id="MobiDB-lite"/>
    </source>
</evidence>